<evidence type="ECO:0000256" key="2">
    <source>
        <dbReference type="ARBA" id="ARBA00010072"/>
    </source>
</evidence>
<dbReference type="CDD" id="cd06261">
    <property type="entry name" value="TM_PBP2"/>
    <property type="match status" value="1"/>
</dbReference>
<keyword evidence="4" id="KW-1003">Cell membrane</keyword>
<evidence type="ECO:0000256" key="6">
    <source>
        <dbReference type="ARBA" id="ARBA00022970"/>
    </source>
</evidence>
<keyword evidence="5 9" id="KW-0812">Transmembrane</keyword>
<evidence type="ECO:0000256" key="4">
    <source>
        <dbReference type="ARBA" id="ARBA00022475"/>
    </source>
</evidence>
<feature type="transmembrane region" description="Helical" evidence="9">
    <location>
        <begin position="97"/>
        <end position="117"/>
    </location>
</feature>
<feature type="transmembrane region" description="Helical" evidence="9">
    <location>
        <begin position="217"/>
        <end position="234"/>
    </location>
</feature>
<evidence type="ECO:0000256" key="3">
    <source>
        <dbReference type="ARBA" id="ARBA00022448"/>
    </source>
</evidence>
<dbReference type="Proteomes" id="UP000253529">
    <property type="component" value="Unassembled WGS sequence"/>
</dbReference>
<dbReference type="GO" id="GO:0043190">
    <property type="term" value="C:ATP-binding cassette (ABC) transporter complex"/>
    <property type="evidence" value="ECO:0007669"/>
    <property type="project" value="InterPro"/>
</dbReference>
<organism evidence="11 12">
    <name type="scientific">Roseiarcus fermentans</name>
    <dbReference type="NCBI Taxonomy" id="1473586"/>
    <lineage>
        <taxon>Bacteria</taxon>
        <taxon>Pseudomonadati</taxon>
        <taxon>Pseudomonadota</taxon>
        <taxon>Alphaproteobacteria</taxon>
        <taxon>Hyphomicrobiales</taxon>
        <taxon>Roseiarcaceae</taxon>
        <taxon>Roseiarcus</taxon>
    </lineage>
</organism>
<dbReference type="InterPro" id="IPR010065">
    <property type="entry name" value="AA_ABC_transptr_permease_3TM"/>
</dbReference>
<dbReference type="PANTHER" id="PTHR30614">
    <property type="entry name" value="MEMBRANE COMPONENT OF AMINO ACID ABC TRANSPORTER"/>
    <property type="match status" value="1"/>
</dbReference>
<dbReference type="InterPro" id="IPR000515">
    <property type="entry name" value="MetI-like"/>
</dbReference>
<dbReference type="InterPro" id="IPR043429">
    <property type="entry name" value="ArtM/GltK/GlnP/TcyL/YhdX-like"/>
</dbReference>
<dbReference type="PANTHER" id="PTHR30614:SF37">
    <property type="entry name" value="AMINO-ACID ABC TRANSPORTER PERMEASE PROTEIN YHDX-RELATED"/>
    <property type="match status" value="1"/>
</dbReference>
<keyword evidence="3 9" id="KW-0813">Transport</keyword>
<reference evidence="11 12" key="1">
    <citation type="submission" date="2018-06" db="EMBL/GenBank/DDBJ databases">
        <title>Genomic Encyclopedia of Type Strains, Phase IV (KMG-IV): sequencing the most valuable type-strain genomes for metagenomic binning, comparative biology and taxonomic classification.</title>
        <authorList>
            <person name="Goeker M."/>
        </authorList>
    </citation>
    <scope>NUCLEOTIDE SEQUENCE [LARGE SCALE GENOMIC DNA]</scope>
    <source>
        <strain evidence="11 12">DSM 24875</strain>
    </source>
</reference>
<evidence type="ECO:0000313" key="11">
    <source>
        <dbReference type="EMBL" id="RBP17724.1"/>
    </source>
</evidence>
<keyword evidence="6" id="KW-0029">Amino-acid transport</keyword>
<dbReference type="RefSeq" id="WP_245427267.1">
    <property type="nucleotide sequence ID" value="NZ_QNRK01000002.1"/>
</dbReference>
<dbReference type="AlphaFoldDB" id="A0A366FSQ6"/>
<evidence type="ECO:0000259" key="10">
    <source>
        <dbReference type="PROSITE" id="PS50928"/>
    </source>
</evidence>
<feature type="transmembrane region" description="Helical" evidence="9">
    <location>
        <begin position="254"/>
        <end position="274"/>
    </location>
</feature>
<feature type="transmembrane region" description="Helical" evidence="9">
    <location>
        <begin position="362"/>
        <end position="383"/>
    </location>
</feature>
<evidence type="ECO:0000256" key="5">
    <source>
        <dbReference type="ARBA" id="ARBA00022692"/>
    </source>
</evidence>
<dbReference type="PROSITE" id="PS50928">
    <property type="entry name" value="ABC_TM1"/>
    <property type="match status" value="1"/>
</dbReference>
<dbReference type="GO" id="GO:0022857">
    <property type="term" value="F:transmembrane transporter activity"/>
    <property type="evidence" value="ECO:0007669"/>
    <property type="project" value="InterPro"/>
</dbReference>
<dbReference type="GO" id="GO:0006865">
    <property type="term" value="P:amino acid transport"/>
    <property type="evidence" value="ECO:0007669"/>
    <property type="project" value="UniProtKB-KW"/>
</dbReference>
<protein>
    <submittedName>
        <fullName evidence="11">Amino acid ABC transporter membrane protein 1 (PAAT family)</fullName>
    </submittedName>
</protein>
<dbReference type="InterPro" id="IPR035906">
    <property type="entry name" value="MetI-like_sf"/>
</dbReference>
<dbReference type="Gene3D" id="1.10.3720.10">
    <property type="entry name" value="MetI-like"/>
    <property type="match status" value="1"/>
</dbReference>
<keyword evidence="8 9" id="KW-0472">Membrane</keyword>
<feature type="transmembrane region" description="Helical" evidence="9">
    <location>
        <begin position="186"/>
        <end position="205"/>
    </location>
</feature>
<feature type="domain" description="ABC transmembrane type-1" evidence="10">
    <location>
        <begin position="93"/>
        <end position="380"/>
    </location>
</feature>
<proteinExistence type="inferred from homology"/>
<comment type="subcellular location">
    <subcellularLocation>
        <location evidence="1">Cell inner membrane</location>
        <topology evidence="1">Multi-pass membrane protein</topology>
    </subcellularLocation>
    <subcellularLocation>
        <location evidence="9">Cell membrane</location>
        <topology evidence="9">Multi-pass membrane protein</topology>
    </subcellularLocation>
</comment>
<keyword evidence="12" id="KW-1185">Reference proteome</keyword>
<evidence type="ECO:0000256" key="7">
    <source>
        <dbReference type="ARBA" id="ARBA00022989"/>
    </source>
</evidence>
<comment type="caution">
    <text evidence="11">The sequence shown here is derived from an EMBL/GenBank/DDBJ whole genome shotgun (WGS) entry which is preliminary data.</text>
</comment>
<feature type="transmembrane region" description="Helical" evidence="9">
    <location>
        <begin position="28"/>
        <end position="50"/>
    </location>
</feature>
<evidence type="ECO:0000313" key="12">
    <source>
        <dbReference type="Proteomes" id="UP000253529"/>
    </source>
</evidence>
<keyword evidence="7 9" id="KW-1133">Transmembrane helix</keyword>
<dbReference type="EMBL" id="QNRK01000002">
    <property type="protein sequence ID" value="RBP17724.1"/>
    <property type="molecule type" value="Genomic_DNA"/>
</dbReference>
<dbReference type="NCBIfam" id="TIGR01726">
    <property type="entry name" value="HEQRo_perm_3TM"/>
    <property type="match status" value="1"/>
</dbReference>
<evidence type="ECO:0000256" key="8">
    <source>
        <dbReference type="ARBA" id="ARBA00023136"/>
    </source>
</evidence>
<gene>
    <name evidence="11" type="ORF">DFR50_102216</name>
</gene>
<sequence length="395" mass="41735">MTDSSALPPPADDTRLAALRRWWGPHGLAQGVGLGAAALVLAVLAANVLASMHRFGMAPSLTYLTEPANFDISESLIVYRAGDPYARAILVGLLNTLKLAVAGCALATVLGVALGLLRAAGNPLLARLVAAYVELARNTPLVLQLFFWIALTRALPPVRQALQPLPHAYLSVRGVYLPGLTVESGAVWPIAAFLLLVALVVHEIHKRLGRPLSATEWGFAAAAALLVPAFWVWADGVRLSADLPALRGFNIVGGISLTPEFAAMLTGLSVYYAANIAEIVRSGLQSVTHGQWEAGRALGLHRARILQLVVLPQAMRVITPLMTSSWLDLTKDTTLGVLIGFTEVTAVIKTSANNTGNAVETILVLVVVFLAISLPVSAAINAYNRVLARRGAVAS</sequence>
<name>A0A366FSQ6_9HYPH</name>
<dbReference type="SUPFAM" id="SSF161098">
    <property type="entry name" value="MetI-like"/>
    <property type="match status" value="1"/>
</dbReference>
<evidence type="ECO:0000256" key="9">
    <source>
        <dbReference type="RuleBase" id="RU363032"/>
    </source>
</evidence>
<comment type="similarity">
    <text evidence="2">Belongs to the binding-protein-dependent transport system permease family. HisMQ subfamily.</text>
</comment>
<evidence type="ECO:0000256" key="1">
    <source>
        <dbReference type="ARBA" id="ARBA00004429"/>
    </source>
</evidence>
<dbReference type="Pfam" id="PF00528">
    <property type="entry name" value="BPD_transp_1"/>
    <property type="match status" value="1"/>
</dbReference>
<accession>A0A366FSQ6</accession>